<name>A0AAD5DX86_9CHLO</name>
<keyword evidence="3" id="KW-1185">Reference proteome</keyword>
<evidence type="ECO:0000256" key="1">
    <source>
        <dbReference type="SAM" id="MobiDB-lite"/>
    </source>
</evidence>
<accession>A0AAD5DX86</accession>
<sequence length="252" mass="25716">MGSEFLGALEEWLKDHRLFVATLEELAGQLAILQPSQQGQLSSSSSQPPRPGGGATGSGSGKDERQALFERLMQRAPSEQLRACIQGRMPAARLQRTLPEQLDANMRLLSILSAEMRALVQRLEQLADAAAAAAVQRGGAASGIVDGAAADSAAAEGGVTPESAKHDPGNITKAAGAADAEEALLLAAVADGAAKETLLITNAAAGMTLTTPPDEVSAAATILQLEPFLSSTLLAAVRDALTQGTEAGQAAS</sequence>
<proteinExistence type="predicted"/>
<comment type="caution">
    <text evidence="2">The sequence shown here is derived from an EMBL/GenBank/DDBJ whole genome shotgun (WGS) entry which is preliminary data.</text>
</comment>
<reference evidence="2" key="1">
    <citation type="submission" date="2020-11" db="EMBL/GenBank/DDBJ databases">
        <title>Chlorella ohadii genome sequencing and assembly.</title>
        <authorList>
            <person name="Murik O."/>
            <person name="Treves H."/>
            <person name="Kedem I."/>
            <person name="Shotland Y."/>
            <person name="Kaplan A."/>
        </authorList>
    </citation>
    <scope>NUCLEOTIDE SEQUENCE</scope>
    <source>
        <strain evidence="2">1</strain>
    </source>
</reference>
<protein>
    <submittedName>
        <fullName evidence="2">Uncharacterized protein</fullName>
    </submittedName>
</protein>
<dbReference type="EMBL" id="JADXDR010000058">
    <property type="protein sequence ID" value="KAI7841979.1"/>
    <property type="molecule type" value="Genomic_DNA"/>
</dbReference>
<feature type="region of interest" description="Disordered" evidence="1">
    <location>
        <begin position="37"/>
        <end position="62"/>
    </location>
</feature>
<feature type="compositionally biased region" description="Low complexity" evidence="1">
    <location>
        <begin position="37"/>
        <end position="47"/>
    </location>
</feature>
<evidence type="ECO:0000313" key="3">
    <source>
        <dbReference type="Proteomes" id="UP001205105"/>
    </source>
</evidence>
<evidence type="ECO:0000313" key="2">
    <source>
        <dbReference type="EMBL" id="KAI7841979.1"/>
    </source>
</evidence>
<organism evidence="2 3">
    <name type="scientific">Chlorella ohadii</name>
    <dbReference type="NCBI Taxonomy" id="2649997"/>
    <lineage>
        <taxon>Eukaryota</taxon>
        <taxon>Viridiplantae</taxon>
        <taxon>Chlorophyta</taxon>
        <taxon>core chlorophytes</taxon>
        <taxon>Trebouxiophyceae</taxon>
        <taxon>Chlorellales</taxon>
        <taxon>Chlorellaceae</taxon>
        <taxon>Chlorella clade</taxon>
        <taxon>Chlorella</taxon>
    </lineage>
</organism>
<dbReference type="AlphaFoldDB" id="A0AAD5DX86"/>
<gene>
    <name evidence="2" type="ORF">COHA_004506</name>
</gene>
<dbReference type="Proteomes" id="UP001205105">
    <property type="component" value="Unassembled WGS sequence"/>
</dbReference>